<dbReference type="GO" id="GO:0016740">
    <property type="term" value="F:transferase activity"/>
    <property type="evidence" value="ECO:0007669"/>
    <property type="project" value="UniProtKB-KW"/>
</dbReference>
<accession>A0A553JTH3</accession>
<evidence type="ECO:0000313" key="2">
    <source>
        <dbReference type="EMBL" id="TRY15754.1"/>
    </source>
</evidence>
<dbReference type="NCBIfam" id="NF047752">
    <property type="entry name" value="MntA_antitoxin"/>
    <property type="match status" value="1"/>
</dbReference>
<name>A0A553JTH3_SHEHA</name>
<dbReference type="InterPro" id="IPR043519">
    <property type="entry name" value="NT_sf"/>
</dbReference>
<dbReference type="PANTHER" id="PTHR43852:SF2">
    <property type="entry name" value="PROTEIN ADENYLYLTRANSFERASE MNTA"/>
    <property type="match status" value="1"/>
</dbReference>
<dbReference type="CDD" id="cd05403">
    <property type="entry name" value="NT_KNTase_like"/>
    <property type="match status" value="1"/>
</dbReference>
<dbReference type="InterPro" id="IPR041633">
    <property type="entry name" value="Polbeta"/>
</dbReference>
<comment type="caution">
    <text evidence="2">The sequence shown here is derived from an EMBL/GenBank/DDBJ whole genome shotgun (WGS) entry which is preliminary data.</text>
</comment>
<protein>
    <submittedName>
        <fullName evidence="2">Nucleotidyltransferase domain-containing protein</fullName>
    </submittedName>
</protein>
<dbReference type="OrthoDB" id="9793109at2"/>
<organism evidence="2 3">
    <name type="scientific">Shewanella hanedai</name>
    <name type="common">Alteromonas hanedai</name>
    <dbReference type="NCBI Taxonomy" id="25"/>
    <lineage>
        <taxon>Bacteria</taxon>
        <taxon>Pseudomonadati</taxon>
        <taxon>Pseudomonadota</taxon>
        <taxon>Gammaproteobacteria</taxon>
        <taxon>Alteromonadales</taxon>
        <taxon>Shewanellaceae</taxon>
        <taxon>Shewanella</taxon>
    </lineage>
</organism>
<evidence type="ECO:0000313" key="3">
    <source>
        <dbReference type="Proteomes" id="UP000318126"/>
    </source>
</evidence>
<keyword evidence="2" id="KW-0808">Transferase</keyword>
<dbReference type="Proteomes" id="UP000318126">
    <property type="component" value="Unassembled WGS sequence"/>
</dbReference>
<dbReference type="Pfam" id="PF18765">
    <property type="entry name" value="Polbeta"/>
    <property type="match status" value="1"/>
</dbReference>
<sequence>MFNLDKALLIKSIQAKLPSVKLIYLFGSFASGDQHSKSDLDIAILPVKSLDNLNRWQLAQTLACELDIDVDLIDLTTASTVLCQQVITQGQLLWGDSYDDDLFAVKTMSMYQHLQAERALILTDLMAKQTKDKEPIHE</sequence>
<dbReference type="SUPFAM" id="SSF81301">
    <property type="entry name" value="Nucleotidyltransferase"/>
    <property type="match status" value="1"/>
</dbReference>
<evidence type="ECO:0000259" key="1">
    <source>
        <dbReference type="Pfam" id="PF18765"/>
    </source>
</evidence>
<dbReference type="Gene3D" id="3.30.460.10">
    <property type="entry name" value="Beta Polymerase, domain 2"/>
    <property type="match status" value="1"/>
</dbReference>
<proteinExistence type="predicted"/>
<dbReference type="EMBL" id="VKGK01000003">
    <property type="protein sequence ID" value="TRY15754.1"/>
    <property type="molecule type" value="Genomic_DNA"/>
</dbReference>
<keyword evidence="3" id="KW-1185">Reference proteome</keyword>
<gene>
    <name evidence="2" type="ORF">FN961_04310</name>
</gene>
<reference evidence="3" key="1">
    <citation type="submission" date="2019-07" db="EMBL/GenBank/DDBJ databases">
        <title>Shewanella sp. YLB-08 draft genomic sequence.</title>
        <authorList>
            <person name="Yu L."/>
        </authorList>
    </citation>
    <scope>NUCLEOTIDE SEQUENCE [LARGE SCALE GENOMIC DNA]</scope>
    <source>
        <strain evidence="3">JCM 20706</strain>
    </source>
</reference>
<dbReference type="PANTHER" id="PTHR43852">
    <property type="entry name" value="NUCLEOTIDYLTRANSFERASE"/>
    <property type="match status" value="1"/>
</dbReference>
<feature type="domain" description="Polymerase beta nucleotidyltransferase" evidence="1">
    <location>
        <begin position="10"/>
        <end position="96"/>
    </location>
</feature>
<dbReference type="AlphaFoldDB" id="A0A553JTH3"/>
<dbReference type="InterPro" id="IPR052930">
    <property type="entry name" value="TA_antitoxin_MntA"/>
</dbReference>